<reference evidence="1" key="1">
    <citation type="submission" date="2023-06" db="EMBL/GenBank/DDBJ databases">
        <title>Genome-scale phylogeny and comparative genomics of the fungal order Sordariales.</title>
        <authorList>
            <consortium name="Lawrence Berkeley National Laboratory"/>
            <person name="Hensen N."/>
            <person name="Bonometti L."/>
            <person name="Westerberg I."/>
            <person name="Brannstrom I.O."/>
            <person name="Guillou S."/>
            <person name="Cros-Aarteil S."/>
            <person name="Calhoun S."/>
            <person name="Haridas S."/>
            <person name="Kuo A."/>
            <person name="Mondo S."/>
            <person name="Pangilinan J."/>
            <person name="Riley R."/>
            <person name="Labutti K."/>
            <person name="Andreopoulos B."/>
            <person name="Lipzen A."/>
            <person name="Chen C."/>
            <person name="Yanf M."/>
            <person name="Daum C."/>
            <person name="Ng V."/>
            <person name="Clum A."/>
            <person name="Steindorff A."/>
            <person name="Ohm R."/>
            <person name="Martin F."/>
            <person name="Silar P."/>
            <person name="Natvig D."/>
            <person name="Lalanne C."/>
            <person name="Gautier V."/>
            <person name="Ament-Velasquez S.L."/>
            <person name="Kruys A."/>
            <person name="Hutchinson M.I."/>
            <person name="Powell A.J."/>
            <person name="Barry K."/>
            <person name="Miller A.N."/>
            <person name="Grigoriev I.V."/>
            <person name="Debuchy R."/>
            <person name="Gladieux P."/>
            <person name="Thoren M.H."/>
            <person name="Johannesson H."/>
        </authorList>
    </citation>
    <scope>NUCLEOTIDE SEQUENCE</scope>
    <source>
        <strain evidence="1">CBS 606.72</strain>
    </source>
</reference>
<accession>A0AA39X4W8</accession>
<protein>
    <submittedName>
        <fullName evidence="1">Uncharacterized protein</fullName>
    </submittedName>
</protein>
<evidence type="ECO:0000313" key="2">
    <source>
        <dbReference type="Proteomes" id="UP001175000"/>
    </source>
</evidence>
<comment type="caution">
    <text evidence="1">The sequence shown here is derived from an EMBL/GenBank/DDBJ whole genome shotgun (WGS) entry which is preliminary data.</text>
</comment>
<proteinExistence type="predicted"/>
<feature type="non-terminal residue" evidence="1">
    <location>
        <position position="1"/>
    </location>
</feature>
<dbReference type="AlphaFoldDB" id="A0AA39X4W8"/>
<evidence type="ECO:0000313" key="1">
    <source>
        <dbReference type="EMBL" id="KAK0627333.1"/>
    </source>
</evidence>
<keyword evidence="2" id="KW-1185">Reference proteome</keyword>
<dbReference type="Proteomes" id="UP001175000">
    <property type="component" value="Unassembled WGS sequence"/>
</dbReference>
<sequence>PITTDMTRCILSLMTTTNAVACSAALPTMGINTKPMNLLLRLAVWTKSSALCRGRKSAPCRRRCRHAC</sequence>
<dbReference type="EMBL" id="JAULSU010000002">
    <property type="protein sequence ID" value="KAK0627333.1"/>
    <property type="molecule type" value="Genomic_DNA"/>
</dbReference>
<gene>
    <name evidence="1" type="ORF">B0T14DRAFT_421708</name>
</gene>
<name>A0AA39X4W8_9PEZI</name>
<organism evidence="1 2">
    <name type="scientific">Immersiella caudata</name>
    <dbReference type="NCBI Taxonomy" id="314043"/>
    <lineage>
        <taxon>Eukaryota</taxon>
        <taxon>Fungi</taxon>
        <taxon>Dikarya</taxon>
        <taxon>Ascomycota</taxon>
        <taxon>Pezizomycotina</taxon>
        <taxon>Sordariomycetes</taxon>
        <taxon>Sordariomycetidae</taxon>
        <taxon>Sordariales</taxon>
        <taxon>Lasiosphaeriaceae</taxon>
        <taxon>Immersiella</taxon>
    </lineage>
</organism>